<keyword evidence="2" id="KW-1185">Reference proteome</keyword>
<protein>
    <submittedName>
        <fullName evidence="1">Uncharacterized protein</fullName>
    </submittedName>
</protein>
<dbReference type="EMBL" id="BPLQ01004677">
    <property type="protein sequence ID" value="GIY09714.1"/>
    <property type="molecule type" value="Genomic_DNA"/>
</dbReference>
<dbReference type="Proteomes" id="UP001054837">
    <property type="component" value="Unassembled WGS sequence"/>
</dbReference>
<sequence>MELELCIDLMDSGTIEIGREEKEGCSPASRWNRRSFVKGRQPSLIKPQFQSPWKAEIADGTSRDPPETALLSSPPLLSLILSRTFFTRNNPLPLLRIPSLCPFLRICLHHSVMNEIQLGRHCTTPNEGRRQSNWRKDLFIFDGGGRRLGK</sequence>
<dbReference type="AlphaFoldDB" id="A0AAV4QN81"/>
<organism evidence="1 2">
    <name type="scientific">Caerostris darwini</name>
    <dbReference type="NCBI Taxonomy" id="1538125"/>
    <lineage>
        <taxon>Eukaryota</taxon>
        <taxon>Metazoa</taxon>
        <taxon>Ecdysozoa</taxon>
        <taxon>Arthropoda</taxon>
        <taxon>Chelicerata</taxon>
        <taxon>Arachnida</taxon>
        <taxon>Araneae</taxon>
        <taxon>Araneomorphae</taxon>
        <taxon>Entelegynae</taxon>
        <taxon>Araneoidea</taxon>
        <taxon>Araneidae</taxon>
        <taxon>Caerostris</taxon>
    </lineage>
</organism>
<evidence type="ECO:0000313" key="1">
    <source>
        <dbReference type="EMBL" id="GIY09714.1"/>
    </source>
</evidence>
<comment type="caution">
    <text evidence="1">The sequence shown here is derived from an EMBL/GenBank/DDBJ whole genome shotgun (WGS) entry which is preliminary data.</text>
</comment>
<gene>
    <name evidence="1" type="ORF">CDAR_60051</name>
</gene>
<evidence type="ECO:0000313" key="2">
    <source>
        <dbReference type="Proteomes" id="UP001054837"/>
    </source>
</evidence>
<accession>A0AAV4QN81</accession>
<proteinExistence type="predicted"/>
<name>A0AAV4QN81_9ARAC</name>
<reference evidence="1 2" key="1">
    <citation type="submission" date="2021-06" db="EMBL/GenBank/DDBJ databases">
        <title>Caerostris darwini draft genome.</title>
        <authorList>
            <person name="Kono N."/>
            <person name="Arakawa K."/>
        </authorList>
    </citation>
    <scope>NUCLEOTIDE SEQUENCE [LARGE SCALE GENOMIC DNA]</scope>
</reference>